<organism evidence="2">
    <name type="scientific">Oryza nivara</name>
    <name type="common">Indian wild rice</name>
    <name type="synonym">Oryza sativa f. spontanea</name>
    <dbReference type="NCBI Taxonomy" id="4536"/>
    <lineage>
        <taxon>Eukaryota</taxon>
        <taxon>Viridiplantae</taxon>
        <taxon>Streptophyta</taxon>
        <taxon>Embryophyta</taxon>
        <taxon>Tracheophyta</taxon>
        <taxon>Spermatophyta</taxon>
        <taxon>Magnoliopsida</taxon>
        <taxon>Liliopsida</taxon>
        <taxon>Poales</taxon>
        <taxon>Poaceae</taxon>
        <taxon>BOP clade</taxon>
        <taxon>Oryzoideae</taxon>
        <taxon>Oryzeae</taxon>
        <taxon>Oryzinae</taxon>
        <taxon>Oryza</taxon>
    </lineage>
</organism>
<evidence type="ECO:0000313" key="3">
    <source>
        <dbReference type="Proteomes" id="UP000006591"/>
    </source>
</evidence>
<evidence type="ECO:0000313" key="2">
    <source>
        <dbReference type="EnsemblPlants" id="ONIVA07G10300.1"/>
    </source>
</evidence>
<reference evidence="2" key="1">
    <citation type="submission" date="2015-04" db="UniProtKB">
        <authorList>
            <consortium name="EnsemblPlants"/>
        </authorList>
    </citation>
    <scope>IDENTIFICATION</scope>
    <source>
        <strain evidence="2">SL10</strain>
    </source>
</reference>
<feature type="region of interest" description="Disordered" evidence="1">
    <location>
        <begin position="127"/>
        <end position="212"/>
    </location>
</feature>
<name>A0A0E0HZS3_ORYNI</name>
<dbReference type="Gramene" id="ONIVA07G10300.1">
    <property type="protein sequence ID" value="ONIVA07G10300.1"/>
    <property type="gene ID" value="ONIVA07G10300"/>
</dbReference>
<dbReference type="Proteomes" id="UP000006591">
    <property type="component" value="Chromosome 7"/>
</dbReference>
<protein>
    <submittedName>
        <fullName evidence="2">Uncharacterized protein</fullName>
    </submittedName>
</protein>
<feature type="compositionally biased region" description="Low complexity" evidence="1">
    <location>
        <begin position="127"/>
        <end position="139"/>
    </location>
</feature>
<keyword evidence="3" id="KW-1185">Reference proteome</keyword>
<reference evidence="2" key="2">
    <citation type="submission" date="2018-04" db="EMBL/GenBank/DDBJ databases">
        <title>OnivRS2 (Oryza nivara Reference Sequence Version 2).</title>
        <authorList>
            <person name="Zhang J."/>
            <person name="Kudrna D."/>
            <person name="Lee S."/>
            <person name="Talag J."/>
            <person name="Rajasekar S."/>
            <person name="Welchert J."/>
            <person name="Hsing Y.-I."/>
            <person name="Wing R.A."/>
        </authorList>
    </citation>
    <scope>NUCLEOTIDE SEQUENCE [LARGE SCALE GENOMIC DNA]</scope>
    <source>
        <strain evidence="2">SL10</strain>
    </source>
</reference>
<sequence>MAAKTSTTTTTLLRLRSSEGKVLVSPAWDGRPSATAAAAAAPPLETGVPLRALEKAVLFWVGRALAEAIGGESGDGDWEAQFLRCLQQDGLAAEDVAAAVEKLRGIDALAGVVPDFTLAAAAAAHRHPSSSAAPETSASCHSHSNSRAGDKRQLPLPLQLASPDRAAASRARGRQRREEEEEEAADRGHRKTRQAGAAASDDGVQSSGTSAAAAAATTGASLRGRRGLPELHALQVNNSETQTLLAWELLLV</sequence>
<proteinExistence type="predicted"/>
<evidence type="ECO:0000256" key="1">
    <source>
        <dbReference type="SAM" id="MobiDB-lite"/>
    </source>
</evidence>
<dbReference type="eggNOG" id="ENOG502R86Q">
    <property type="taxonomic scope" value="Eukaryota"/>
</dbReference>
<accession>A0A0E0HZS3</accession>
<dbReference type="AlphaFoldDB" id="A0A0E0HZS3"/>
<dbReference type="EnsemblPlants" id="ONIVA07G10300.1">
    <property type="protein sequence ID" value="ONIVA07G10300.1"/>
    <property type="gene ID" value="ONIVA07G10300"/>
</dbReference>
<dbReference type="HOGENOM" id="CLU_1350632_0_0_1"/>